<keyword evidence="3" id="KW-0378">Hydrolase</keyword>
<dbReference type="Proteomes" id="UP000254765">
    <property type="component" value="Unassembled WGS sequence"/>
</dbReference>
<reference evidence="3 4" key="1">
    <citation type="submission" date="2018-06" db="EMBL/GenBank/DDBJ databases">
        <authorList>
            <consortium name="Pathogen Informatics"/>
            <person name="Doyle S."/>
        </authorList>
    </citation>
    <scope>NUCLEOTIDE SEQUENCE [LARGE SCALE GENOMIC DNA]</scope>
    <source>
        <strain evidence="3 4">NCTC10211</strain>
    </source>
</reference>
<dbReference type="EC" id="3.2.1.86" evidence="3"/>
<gene>
    <name evidence="3" type="primary">bglA_1</name>
    <name evidence="3" type="ORF">NCTC10211_03851</name>
</gene>
<dbReference type="PROSITE" id="PS00572">
    <property type="entry name" value="GLYCOSYL_HYDROL_F1_1"/>
    <property type="match status" value="1"/>
</dbReference>
<evidence type="ECO:0000256" key="1">
    <source>
        <dbReference type="ARBA" id="ARBA00010838"/>
    </source>
</evidence>
<dbReference type="Pfam" id="PF00232">
    <property type="entry name" value="Glyco_hydro_1"/>
    <property type="match status" value="1"/>
</dbReference>
<protein>
    <submittedName>
        <fullName evidence="3">6-phospho-beta-glucosidase BglA</fullName>
        <ecNumber evidence="3">3.2.1.86</ecNumber>
    </submittedName>
</protein>
<dbReference type="InterPro" id="IPR018120">
    <property type="entry name" value="Glyco_hydro_1_AS"/>
</dbReference>
<organism evidence="3 4">
    <name type="scientific">Serratia marcescens</name>
    <dbReference type="NCBI Taxonomy" id="615"/>
    <lineage>
        <taxon>Bacteria</taxon>
        <taxon>Pseudomonadati</taxon>
        <taxon>Pseudomonadota</taxon>
        <taxon>Gammaproteobacteria</taxon>
        <taxon>Enterobacterales</taxon>
        <taxon>Yersiniaceae</taxon>
        <taxon>Serratia</taxon>
    </lineage>
</organism>
<dbReference type="Gene3D" id="3.20.20.80">
    <property type="entry name" value="Glycosidases"/>
    <property type="match status" value="1"/>
</dbReference>
<evidence type="ECO:0000313" key="3">
    <source>
        <dbReference type="EMBL" id="SUI62936.1"/>
    </source>
</evidence>
<dbReference type="GO" id="GO:0008706">
    <property type="term" value="F:6-phospho-beta-glucosidase activity"/>
    <property type="evidence" value="ECO:0007669"/>
    <property type="project" value="UniProtKB-EC"/>
</dbReference>
<dbReference type="InterPro" id="IPR001360">
    <property type="entry name" value="Glyco_hydro_1"/>
</dbReference>
<dbReference type="GO" id="GO:0005975">
    <property type="term" value="P:carbohydrate metabolic process"/>
    <property type="evidence" value="ECO:0007669"/>
    <property type="project" value="InterPro"/>
</dbReference>
<proteinExistence type="inferred from homology"/>
<keyword evidence="3" id="KW-0326">Glycosidase</keyword>
<sequence>MYERYQKPLFIVENGFGAFDKVEADGQINDDYRIDYLRAHIEEMKKAVIERRRRSDRLHAVGLHRLRVVHHR</sequence>
<dbReference type="EMBL" id="UGYK01000002">
    <property type="protein sequence ID" value="SUI62936.1"/>
    <property type="molecule type" value="Genomic_DNA"/>
</dbReference>
<evidence type="ECO:0000256" key="2">
    <source>
        <dbReference type="PROSITE-ProRule" id="PRU10055"/>
    </source>
</evidence>
<dbReference type="SUPFAM" id="SSF51445">
    <property type="entry name" value="(Trans)glycosidases"/>
    <property type="match status" value="1"/>
</dbReference>
<dbReference type="AlphaFoldDB" id="A0A379ZL10"/>
<name>A0A379ZL10_SERMA</name>
<evidence type="ECO:0000313" key="4">
    <source>
        <dbReference type="Proteomes" id="UP000254765"/>
    </source>
</evidence>
<accession>A0A379ZL10</accession>
<dbReference type="InterPro" id="IPR017853">
    <property type="entry name" value="GH"/>
</dbReference>
<comment type="similarity">
    <text evidence="1">Belongs to the glycosyl hydrolase 1 family.</text>
</comment>
<feature type="active site" description="Nucleophile" evidence="2">
    <location>
        <position position="13"/>
    </location>
</feature>